<feature type="transmembrane region" description="Helical" evidence="15">
    <location>
        <begin position="205"/>
        <end position="224"/>
    </location>
</feature>
<evidence type="ECO:0000256" key="6">
    <source>
        <dbReference type="ARBA" id="ARBA00022692"/>
    </source>
</evidence>
<evidence type="ECO:0000256" key="15">
    <source>
        <dbReference type="RuleBase" id="RU362081"/>
    </source>
</evidence>
<dbReference type="KEGG" id="cgh:CGC50_11325"/>
<feature type="transmembrane region" description="Helical" evidence="15">
    <location>
        <begin position="733"/>
        <end position="754"/>
    </location>
</feature>
<keyword evidence="3" id="KW-0813">Transport</keyword>
<dbReference type="GO" id="GO:0005507">
    <property type="term" value="F:copper ion binding"/>
    <property type="evidence" value="ECO:0007669"/>
    <property type="project" value="TreeGrafter"/>
</dbReference>
<keyword evidence="9 15" id="KW-0067">ATP-binding</keyword>
<comment type="subcellular location">
    <subcellularLocation>
        <location evidence="1">Cell membrane</location>
        <topology evidence="1">Multi-pass membrane protein</topology>
    </subcellularLocation>
</comment>
<feature type="transmembrane region" description="Helical" evidence="15">
    <location>
        <begin position="442"/>
        <end position="467"/>
    </location>
</feature>
<dbReference type="InterPro" id="IPR036412">
    <property type="entry name" value="HAD-like_sf"/>
</dbReference>
<dbReference type="InterPro" id="IPR023299">
    <property type="entry name" value="ATPase_P-typ_cyto_dom_N"/>
</dbReference>
<dbReference type="InterPro" id="IPR027256">
    <property type="entry name" value="P-typ_ATPase_IB"/>
</dbReference>
<dbReference type="InterPro" id="IPR036163">
    <property type="entry name" value="HMA_dom_sf"/>
</dbReference>
<feature type="transmembrane region" description="Helical" evidence="15">
    <location>
        <begin position="417"/>
        <end position="436"/>
    </location>
</feature>
<evidence type="ECO:0000256" key="3">
    <source>
        <dbReference type="ARBA" id="ARBA00022448"/>
    </source>
</evidence>
<dbReference type="Gene3D" id="3.30.70.100">
    <property type="match status" value="1"/>
</dbReference>
<dbReference type="NCBIfam" id="TIGR01494">
    <property type="entry name" value="ATPase_P-type"/>
    <property type="match status" value="1"/>
</dbReference>
<dbReference type="PRINTS" id="PR00119">
    <property type="entry name" value="CATATPASE"/>
</dbReference>
<dbReference type="CDD" id="cd00371">
    <property type="entry name" value="HMA"/>
    <property type="match status" value="1"/>
</dbReference>
<evidence type="ECO:0000256" key="9">
    <source>
        <dbReference type="ARBA" id="ARBA00022840"/>
    </source>
</evidence>
<evidence type="ECO:0000256" key="11">
    <source>
        <dbReference type="ARBA" id="ARBA00022967"/>
    </source>
</evidence>
<dbReference type="GO" id="GO:0043682">
    <property type="term" value="F:P-type divalent copper transporter activity"/>
    <property type="evidence" value="ECO:0007669"/>
    <property type="project" value="TreeGrafter"/>
</dbReference>
<dbReference type="GeneID" id="84809138"/>
<dbReference type="SUPFAM" id="SSF81665">
    <property type="entry name" value="Calcium ATPase, transmembrane domain M"/>
    <property type="match status" value="1"/>
</dbReference>
<keyword evidence="5" id="KW-0597">Phosphoprotein</keyword>
<dbReference type="InterPro" id="IPR006121">
    <property type="entry name" value="HMA_dom"/>
</dbReference>
<feature type="transmembrane region" description="Helical" evidence="15">
    <location>
        <begin position="263"/>
        <end position="281"/>
    </location>
</feature>
<name>A0A250FRI3_9FLAO</name>
<dbReference type="InterPro" id="IPR008250">
    <property type="entry name" value="ATPase_P-typ_transduc_dom_A_sf"/>
</dbReference>
<evidence type="ECO:0000256" key="10">
    <source>
        <dbReference type="ARBA" id="ARBA00022842"/>
    </source>
</evidence>
<dbReference type="GO" id="GO:0055070">
    <property type="term" value="P:copper ion homeostasis"/>
    <property type="evidence" value="ECO:0007669"/>
    <property type="project" value="TreeGrafter"/>
</dbReference>
<accession>A0A250FRI3</accession>
<gene>
    <name evidence="17" type="ORF">CGC50_11325</name>
</gene>
<dbReference type="SUPFAM" id="SSF56784">
    <property type="entry name" value="HAD-like"/>
    <property type="match status" value="1"/>
</dbReference>
<dbReference type="InterPro" id="IPR023298">
    <property type="entry name" value="ATPase_P-typ_TM_dom_sf"/>
</dbReference>
<dbReference type="Pfam" id="PF00702">
    <property type="entry name" value="Hydrolase"/>
    <property type="match status" value="1"/>
</dbReference>
<evidence type="ECO:0000313" key="18">
    <source>
        <dbReference type="Proteomes" id="UP000217250"/>
    </source>
</evidence>
<keyword evidence="4 15" id="KW-1003">Cell membrane</keyword>
<reference evidence="18" key="1">
    <citation type="submission" date="2017-06" db="EMBL/GenBank/DDBJ databases">
        <title>Capnocytophaga spp. assemblies.</title>
        <authorList>
            <person name="Gulvik C.A."/>
        </authorList>
    </citation>
    <scope>NUCLEOTIDE SEQUENCE [LARGE SCALE GENOMIC DNA]</scope>
    <source>
        <strain evidence="18">H1496</strain>
    </source>
</reference>
<feature type="transmembrane region" description="Helical" evidence="15">
    <location>
        <begin position="236"/>
        <end position="257"/>
    </location>
</feature>
<keyword evidence="13" id="KW-0406">Ion transport</keyword>
<keyword evidence="14 15" id="KW-0472">Membrane</keyword>
<dbReference type="Proteomes" id="UP000217250">
    <property type="component" value="Chromosome"/>
</dbReference>
<dbReference type="Pfam" id="PF12156">
    <property type="entry name" value="ATPase-cat_bd"/>
    <property type="match status" value="1"/>
</dbReference>
<dbReference type="OrthoDB" id="1521937at2"/>
<feature type="domain" description="HMA" evidence="16">
    <location>
        <begin position="82"/>
        <end position="148"/>
    </location>
</feature>
<dbReference type="Gene3D" id="2.70.150.10">
    <property type="entry name" value="Calcium-transporting ATPase, cytoplasmic transduction domain A"/>
    <property type="match status" value="1"/>
</dbReference>
<evidence type="ECO:0000256" key="8">
    <source>
        <dbReference type="ARBA" id="ARBA00022741"/>
    </source>
</evidence>
<evidence type="ECO:0000259" key="16">
    <source>
        <dbReference type="PROSITE" id="PS50846"/>
    </source>
</evidence>
<dbReference type="PROSITE" id="PS50846">
    <property type="entry name" value="HMA_2"/>
    <property type="match status" value="1"/>
</dbReference>
<organism evidence="17 18">
    <name type="scientific">Capnocytophaga gingivalis</name>
    <dbReference type="NCBI Taxonomy" id="1017"/>
    <lineage>
        <taxon>Bacteria</taxon>
        <taxon>Pseudomonadati</taxon>
        <taxon>Bacteroidota</taxon>
        <taxon>Flavobacteriia</taxon>
        <taxon>Flavobacteriales</taxon>
        <taxon>Flavobacteriaceae</taxon>
        <taxon>Capnocytophaga</taxon>
    </lineage>
</organism>
<dbReference type="RefSeq" id="WP_095910903.1">
    <property type="nucleotide sequence ID" value="NZ_CP022386.1"/>
</dbReference>
<dbReference type="Gene3D" id="3.40.50.1000">
    <property type="entry name" value="HAD superfamily/HAD-like"/>
    <property type="match status" value="1"/>
</dbReference>
<dbReference type="NCBIfam" id="TIGR01525">
    <property type="entry name" value="ATPase-IB_hvy"/>
    <property type="match status" value="1"/>
</dbReference>
<evidence type="ECO:0000256" key="1">
    <source>
        <dbReference type="ARBA" id="ARBA00004651"/>
    </source>
</evidence>
<keyword evidence="8 15" id="KW-0547">Nucleotide-binding</keyword>
<dbReference type="Pfam" id="PF00122">
    <property type="entry name" value="E1-E2_ATPase"/>
    <property type="match status" value="1"/>
</dbReference>
<dbReference type="PRINTS" id="PR00943">
    <property type="entry name" value="CUATPASE"/>
</dbReference>
<keyword evidence="10" id="KW-0460">Magnesium</keyword>
<dbReference type="PANTHER" id="PTHR43520:SF5">
    <property type="entry name" value="CATION-TRANSPORTING P-TYPE ATPASE-RELATED"/>
    <property type="match status" value="1"/>
</dbReference>
<dbReference type="PANTHER" id="PTHR43520">
    <property type="entry name" value="ATP7, ISOFORM B"/>
    <property type="match status" value="1"/>
</dbReference>
<keyword evidence="12 15" id="KW-1133">Transmembrane helix</keyword>
<feature type="transmembrane region" description="Helical" evidence="15">
    <location>
        <begin position="760"/>
        <end position="785"/>
    </location>
</feature>
<evidence type="ECO:0000256" key="7">
    <source>
        <dbReference type="ARBA" id="ARBA00022723"/>
    </source>
</evidence>
<evidence type="ECO:0000256" key="12">
    <source>
        <dbReference type="ARBA" id="ARBA00022989"/>
    </source>
</evidence>
<dbReference type="AlphaFoldDB" id="A0A250FRI3"/>
<dbReference type="Gene3D" id="3.40.1110.10">
    <property type="entry name" value="Calcium-transporting ATPase, cytoplasmic domain N"/>
    <property type="match status" value="1"/>
</dbReference>
<dbReference type="InterPro" id="IPR021993">
    <property type="entry name" value="ATPase-cat-bd"/>
</dbReference>
<evidence type="ECO:0000256" key="2">
    <source>
        <dbReference type="ARBA" id="ARBA00006024"/>
    </source>
</evidence>
<keyword evidence="6 15" id="KW-0812">Transmembrane</keyword>
<dbReference type="GO" id="GO:0016887">
    <property type="term" value="F:ATP hydrolysis activity"/>
    <property type="evidence" value="ECO:0007669"/>
    <property type="project" value="InterPro"/>
</dbReference>
<comment type="similarity">
    <text evidence="2 15">Belongs to the cation transport ATPase (P-type) (TC 3.A.3) family. Type IB subfamily.</text>
</comment>
<proteinExistence type="inferred from homology"/>
<evidence type="ECO:0000256" key="14">
    <source>
        <dbReference type="ARBA" id="ARBA00023136"/>
    </source>
</evidence>
<dbReference type="InterPro" id="IPR059000">
    <property type="entry name" value="ATPase_P-type_domA"/>
</dbReference>
<evidence type="ECO:0000256" key="5">
    <source>
        <dbReference type="ARBA" id="ARBA00022553"/>
    </source>
</evidence>
<sequence length="790" mass="89279">MTCYHCGNYCDPKHPIVFDDKYFCCQGCQTVYEILSANKLDKYYTYEQTPGARPEEAGEKYHFLDNPQIVAKLLEFDEGNTQIVSLYIPHIHCSSCIWVLENLQRLHEGVIHALVDFPKKTVRISYLKDKITLKELVILLSKIGYAPYISLDDYSQKKDKKGQKQLLYKLGVAGFAFGNIGLLSFPGFFEDNEFWFNRYKDFFRWLMFAFSLPVMFYAATDYFVSAYKGIRNRFLTIDIPLALGILTMFVRSTYDIISGRGQGFFDSLASLVFLLLIGKFFQQRTYSFLSFERDYKSYFPIGVTRIEGGREESIQVYDIKEGDRLLIRNEELIPVDAVLIRGVGQIDYSFVTGESKWTEKNSGDKLFAGGRHKGTAIEIEATKIVSQSYLTQLWSNESFQKNKNEGIKTLTDKISQYFTFFVLLIAFLTLAFWLFYGTPTEAFNAFTAVLIIACPCALAVSAPFALGNMLRLLGKHRFYLKDTQAIEQMAQVDTLIFDKTGTITQSNTQEISYEGTSMSAEQLILLKSVLRNSNHPLSRQLYDYYNQVGICPLDSYQELIGKGMEATSGTDHIKIGSAKFVADKDNKDETAVYVSINGQLIGKYTFKNPYRSHIFTVFHELEDKGYTLALLSGDTQAEKAFLQSQLSAKVSLHFNQSPADKLHYIEQLQKEGKIVMMLGDGLNDAGALKQAQVGCAVAENSNTFSPACEAILQASEIEKLPQFLTLSKKTMQVIKMSFVLSLLYNCIGTFFAVTGNLEPVVAAILMPISSISIVLFTTLMTNGLVKRFIK</sequence>
<evidence type="ECO:0000313" key="17">
    <source>
        <dbReference type="EMBL" id="ATA87684.1"/>
    </source>
</evidence>
<dbReference type="GO" id="GO:0005524">
    <property type="term" value="F:ATP binding"/>
    <property type="evidence" value="ECO:0007669"/>
    <property type="project" value="UniProtKB-UniRule"/>
</dbReference>
<evidence type="ECO:0000256" key="4">
    <source>
        <dbReference type="ARBA" id="ARBA00022475"/>
    </source>
</evidence>
<dbReference type="PROSITE" id="PS00154">
    <property type="entry name" value="ATPASE_E1_E2"/>
    <property type="match status" value="1"/>
</dbReference>
<evidence type="ECO:0000256" key="13">
    <source>
        <dbReference type="ARBA" id="ARBA00023065"/>
    </source>
</evidence>
<dbReference type="SUPFAM" id="SSF55008">
    <property type="entry name" value="HMA, heavy metal-associated domain"/>
    <property type="match status" value="1"/>
</dbReference>
<dbReference type="EMBL" id="CP022386">
    <property type="protein sequence ID" value="ATA87684.1"/>
    <property type="molecule type" value="Genomic_DNA"/>
</dbReference>
<protein>
    <submittedName>
        <fullName evidence="17">Heavy metal translocating P-type ATPase</fullName>
    </submittedName>
</protein>
<dbReference type="GO" id="GO:0005886">
    <property type="term" value="C:plasma membrane"/>
    <property type="evidence" value="ECO:0007669"/>
    <property type="project" value="UniProtKB-SubCell"/>
</dbReference>
<keyword evidence="11" id="KW-1278">Translocase</keyword>
<dbReference type="SUPFAM" id="SSF81653">
    <property type="entry name" value="Calcium ATPase, transduction domain A"/>
    <property type="match status" value="1"/>
</dbReference>
<feature type="transmembrane region" description="Helical" evidence="15">
    <location>
        <begin position="166"/>
        <end position="185"/>
    </location>
</feature>
<dbReference type="InterPro" id="IPR018303">
    <property type="entry name" value="ATPase_P-typ_P_site"/>
</dbReference>
<keyword evidence="7 15" id="KW-0479">Metal-binding</keyword>
<dbReference type="InterPro" id="IPR001757">
    <property type="entry name" value="P_typ_ATPase"/>
</dbReference>
<dbReference type="InterPro" id="IPR023214">
    <property type="entry name" value="HAD_sf"/>
</dbReference>